<organism evidence="2 3">
    <name type="scientific">Smittium mucronatum</name>
    <dbReference type="NCBI Taxonomy" id="133383"/>
    <lineage>
        <taxon>Eukaryota</taxon>
        <taxon>Fungi</taxon>
        <taxon>Fungi incertae sedis</taxon>
        <taxon>Zoopagomycota</taxon>
        <taxon>Kickxellomycotina</taxon>
        <taxon>Harpellomycetes</taxon>
        <taxon>Harpellales</taxon>
        <taxon>Legeriomycetaceae</taxon>
        <taxon>Smittium</taxon>
    </lineage>
</organism>
<sequence>MLLLVVIIGENLTGGLRKELNETPSKKYIRSSIAGSPAKLTDGSKSSPRSGTSVETDTEASLSLSLSSVSFRQDSTSGENP</sequence>
<protein>
    <submittedName>
        <fullName evidence="2">Uncharacterized protein</fullName>
    </submittedName>
</protein>
<evidence type="ECO:0000256" key="1">
    <source>
        <dbReference type="SAM" id="MobiDB-lite"/>
    </source>
</evidence>
<dbReference type="Proteomes" id="UP000187455">
    <property type="component" value="Unassembled WGS sequence"/>
</dbReference>
<dbReference type="AlphaFoldDB" id="A0A1R0H930"/>
<keyword evidence="3" id="KW-1185">Reference proteome</keyword>
<feature type="region of interest" description="Disordered" evidence="1">
    <location>
        <begin position="27"/>
        <end position="62"/>
    </location>
</feature>
<evidence type="ECO:0000313" key="2">
    <source>
        <dbReference type="EMBL" id="OLY85680.1"/>
    </source>
</evidence>
<evidence type="ECO:0000313" key="3">
    <source>
        <dbReference type="Proteomes" id="UP000187455"/>
    </source>
</evidence>
<name>A0A1R0H930_9FUNG</name>
<reference evidence="2 3" key="1">
    <citation type="journal article" date="2016" name="Mol. Biol. Evol.">
        <title>Genome-Wide Survey of Gut Fungi (Harpellales) Reveals the First Horizontally Transferred Ubiquitin Gene from a Mosquito Host.</title>
        <authorList>
            <person name="Wang Y."/>
            <person name="White M.M."/>
            <person name="Kvist S."/>
            <person name="Moncalvo J.M."/>
        </authorList>
    </citation>
    <scope>NUCLEOTIDE SEQUENCE [LARGE SCALE GENOMIC DNA]</scope>
    <source>
        <strain evidence="2 3">ALG-7-W6</strain>
    </source>
</reference>
<feature type="compositionally biased region" description="Polar residues" evidence="1">
    <location>
        <begin position="43"/>
        <end position="55"/>
    </location>
</feature>
<gene>
    <name evidence="2" type="ORF">AYI68_g127</name>
</gene>
<comment type="caution">
    <text evidence="2">The sequence shown here is derived from an EMBL/GenBank/DDBJ whole genome shotgun (WGS) entry which is preliminary data.</text>
</comment>
<dbReference type="EMBL" id="LSSL01000038">
    <property type="protein sequence ID" value="OLY85680.1"/>
    <property type="molecule type" value="Genomic_DNA"/>
</dbReference>
<accession>A0A1R0H930</accession>
<proteinExistence type="predicted"/>